<accession>A0A445CZU6</accession>
<keyword evidence="2" id="KW-1185">Reference proteome</keyword>
<sequence length="256" mass="29700">MDPHIIAHIPSSSGRVVFRLRSLMAVPSAFSRDSFFRMRFFAAVPFALPSDKRQFRLRFLQINGSSIYASFRQFAPDLSLNPSSLLLSQPNVFQRKSWSPLREINAAPAHPSPPSIHIYSRVEPFNSSGNHTKRRKRKKKWRLLEEEEEENVNGIIIICVHHHQEEREGPSRELLPEAKEGTLPLFLYDFLSVLLVEVTEFPKNCHLQGVPDSRKQESKNCVLEHQKRNIAEKEGPKYYVIIYMLKLNFFCINIVM</sequence>
<evidence type="ECO:0000313" key="1">
    <source>
        <dbReference type="EMBL" id="RYR56459.1"/>
    </source>
</evidence>
<gene>
    <name evidence="1" type="ORF">Ahy_A05g022164</name>
</gene>
<dbReference type="EMBL" id="SDMP01000005">
    <property type="protein sequence ID" value="RYR56459.1"/>
    <property type="molecule type" value="Genomic_DNA"/>
</dbReference>
<dbReference type="Proteomes" id="UP000289738">
    <property type="component" value="Chromosome A05"/>
</dbReference>
<reference evidence="1 2" key="1">
    <citation type="submission" date="2019-01" db="EMBL/GenBank/DDBJ databases">
        <title>Sequencing of cultivated peanut Arachis hypogaea provides insights into genome evolution and oil improvement.</title>
        <authorList>
            <person name="Chen X."/>
        </authorList>
    </citation>
    <scope>NUCLEOTIDE SEQUENCE [LARGE SCALE GENOMIC DNA]</scope>
    <source>
        <strain evidence="2">cv. Fuhuasheng</strain>
        <tissue evidence="1">Leaves</tissue>
    </source>
</reference>
<organism evidence="1 2">
    <name type="scientific">Arachis hypogaea</name>
    <name type="common">Peanut</name>
    <dbReference type="NCBI Taxonomy" id="3818"/>
    <lineage>
        <taxon>Eukaryota</taxon>
        <taxon>Viridiplantae</taxon>
        <taxon>Streptophyta</taxon>
        <taxon>Embryophyta</taxon>
        <taxon>Tracheophyta</taxon>
        <taxon>Spermatophyta</taxon>
        <taxon>Magnoliopsida</taxon>
        <taxon>eudicotyledons</taxon>
        <taxon>Gunneridae</taxon>
        <taxon>Pentapetalae</taxon>
        <taxon>rosids</taxon>
        <taxon>fabids</taxon>
        <taxon>Fabales</taxon>
        <taxon>Fabaceae</taxon>
        <taxon>Papilionoideae</taxon>
        <taxon>50 kb inversion clade</taxon>
        <taxon>dalbergioids sensu lato</taxon>
        <taxon>Dalbergieae</taxon>
        <taxon>Pterocarpus clade</taxon>
        <taxon>Arachis</taxon>
    </lineage>
</organism>
<dbReference type="AlphaFoldDB" id="A0A445CZU6"/>
<proteinExistence type="predicted"/>
<evidence type="ECO:0000313" key="2">
    <source>
        <dbReference type="Proteomes" id="UP000289738"/>
    </source>
</evidence>
<comment type="caution">
    <text evidence="1">The sequence shown here is derived from an EMBL/GenBank/DDBJ whole genome shotgun (WGS) entry which is preliminary data.</text>
</comment>
<name>A0A445CZU6_ARAHY</name>
<protein>
    <submittedName>
        <fullName evidence="1">Uncharacterized protein</fullName>
    </submittedName>
</protein>